<feature type="domain" description="K+ potassium transporter C-terminal" evidence="15">
    <location>
        <begin position="497"/>
        <end position="647"/>
    </location>
</feature>
<dbReference type="Pfam" id="PF02705">
    <property type="entry name" value="K_trans"/>
    <property type="match status" value="1"/>
</dbReference>
<comment type="similarity">
    <text evidence="2 12">Belongs to the HAK/KUP transporter (TC 2.A.72) family.</text>
</comment>
<evidence type="ECO:0000256" key="1">
    <source>
        <dbReference type="ARBA" id="ARBA00004141"/>
    </source>
</evidence>
<feature type="transmembrane region" description="Helical" evidence="12">
    <location>
        <begin position="161"/>
        <end position="178"/>
    </location>
</feature>
<evidence type="ECO:0000256" key="12">
    <source>
        <dbReference type="HAMAP-Rule" id="MF_01522"/>
    </source>
</evidence>
<dbReference type="STRING" id="160660.BJI67_15350"/>
<keyword evidence="10 12" id="KW-0406">Ion transport</keyword>
<comment type="subcellular location">
    <subcellularLocation>
        <location evidence="12">Cell membrane</location>
        <topology evidence="12">Multi-pass membrane protein</topology>
    </subcellularLocation>
    <subcellularLocation>
        <location evidence="1">Membrane</location>
        <topology evidence="1">Multi-pass membrane protein</topology>
    </subcellularLocation>
</comment>
<keyword evidence="6 12" id="KW-0812">Transmembrane</keyword>
<feature type="transmembrane region" description="Helical" evidence="12">
    <location>
        <begin position="309"/>
        <end position="334"/>
    </location>
</feature>
<keyword evidence="9 12" id="KW-1133">Transmembrane helix</keyword>
<evidence type="ECO:0000256" key="6">
    <source>
        <dbReference type="ARBA" id="ARBA00022692"/>
    </source>
</evidence>
<evidence type="ECO:0000256" key="3">
    <source>
        <dbReference type="ARBA" id="ARBA00022448"/>
    </source>
</evidence>
<evidence type="ECO:0000259" key="15">
    <source>
        <dbReference type="Pfam" id="PF22776"/>
    </source>
</evidence>
<sequence>MASRPMNAESAGHPGDHAAPAARGAERRRMAALSLMALGIVYGDIGTSPLYALHACFYSGGGLAVTPAHVIGILSLIFWALIVVISVKYVAFMMQADNRGEGGILALLALLDPWHAQGRSVTVLILLGTFGAALLYGDGMITPAISVLSAVDGLRVAAPMLKPWVIPVTVLILLFLFATQRKGTARLGRWLGPIMVLWFAVLALTGVYGIAQDPAVLAAMNPLAAGRFVAAAPGTAFLVLGSVFLVVTGGETLYADMGHFGPAPIRWAWFAVVLPALLLNYFGQGALLLGDPAKAAHPFYSLVPGWGVYPMVILATVATVIASQAVISGAYSLARQSIQMGLSPRLNIVQTSAEEMGQIYMPGVNLALMISTIAVVVGFGSTARLAGAYGVAVSATMAITTILAFRVMRSRWHWSRVHAGLVAGLFLLPDLVFLSSNLLKVPDGGWLPLLVAAAVVLLMTTWRRGMRLRRAMAQEHGMPVATFLQSLSYEPPARVRGTGVFLCGPGDTVPQGLLHHLKLNQVLHERVLLMTAITRDLPRVPAADRLEITPLGADFYRVFVYYGFMQTPNLSVATKLCQDLGAIPGLEAETTTYFADRLHIAVAGRNTRLSRWRRRLFAFMARNAQGAVEYYRLPAGRSVELGIQVDL</sequence>
<dbReference type="HAMAP" id="MF_01522">
    <property type="entry name" value="Kup"/>
    <property type="match status" value="1"/>
</dbReference>
<reference evidence="16 17" key="1">
    <citation type="journal article" date="2014" name="Genome Announc.">
        <title>Draft Genome Sequence of the Iron-Oxidizing, Acidophilic, and Halotolerant 'Thiobacillus prosperus' Type Strain DSM 5130.</title>
        <authorList>
            <person name="Ossandon F.J."/>
            <person name="Cardenas J.P."/>
            <person name="Corbett M."/>
            <person name="Quatrini R."/>
            <person name="Holmes D.S."/>
            <person name="Watkin E."/>
        </authorList>
    </citation>
    <scope>NUCLEOTIDE SEQUENCE [LARGE SCALE GENOMIC DNA]</scope>
    <source>
        <strain evidence="16 17">DSM 5130</strain>
    </source>
</reference>
<evidence type="ECO:0000256" key="8">
    <source>
        <dbReference type="ARBA" id="ARBA00022958"/>
    </source>
</evidence>
<keyword evidence="3 12" id="KW-0813">Transport</keyword>
<dbReference type="InterPro" id="IPR003855">
    <property type="entry name" value="K+_transporter"/>
</dbReference>
<dbReference type="InterPro" id="IPR053951">
    <property type="entry name" value="K_trans_N"/>
</dbReference>
<feature type="transmembrane region" description="Helical" evidence="12">
    <location>
        <begin position="359"/>
        <end position="380"/>
    </location>
</feature>
<evidence type="ECO:0000256" key="5">
    <source>
        <dbReference type="ARBA" id="ARBA00022538"/>
    </source>
</evidence>
<dbReference type="GO" id="GO:0005886">
    <property type="term" value="C:plasma membrane"/>
    <property type="evidence" value="ECO:0007669"/>
    <property type="project" value="UniProtKB-SubCell"/>
</dbReference>
<dbReference type="RefSeq" id="WP_236717284.1">
    <property type="nucleotide sequence ID" value="NZ_JQSG02000003.1"/>
</dbReference>
<comment type="catalytic activity">
    <reaction evidence="12">
        <text>K(+)(in) + H(+)(in) = K(+)(out) + H(+)(out)</text>
        <dbReference type="Rhea" id="RHEA:28490"/>
        <dbReference type="ChEBI" id="CHEBI:15378"/>
        <dbReference type="ChEBI" id="CHEBI:29103"/>
    </reaction>
</comment>
<protein>
    <recommendedName>
        <fullName evidence="12">Probable potassium transport system protein Kup</fullName>
    </recommendedName>
</protein>
<dbReference type="AlphaFoldDB" id="A0A1A6C4P9"/>
<name>A0A1A6C4P9_9GAMM</name>
<feature type="transmembrane region" description="Helical" evidence="12">
    <location>
        <begin position="445"/>
        <end position="462"/>
    </location>
</feature>
<evidence type="ECO:0000313" key="17">
    <source>
        <dbReference type="Proteomes" id="UP000029273"/>
    </source>
</evidence>
<accession>A0A1A6C4P9</accession>
<dbReference type="PANTHER" id="PTHR30540:SF79">
    <property type="entry name" value="LOW AFFINITY POTASSIUM TRANSPORT SYSTEM PROTEIN KUP"/>
    <property type="match status" value="1"/>
</dbReference>
<evidence type="ECO:0000256" key="2">
    <source>
        <dbReference type="ARBA" id="ARBA00007019"/>
    </source>
</evidence>
<keyword evidence="11 12" id="KW-0472">Membrane</keyword>
<evidence type="ECO:0000313" key="16">
    <source>
        <dbReference type="EMBL" id="OBS09520.1"/>
    </source>
</evidence>
<feature type="transmembrane region" description="Helical" evidence="12">
    <location>
        <begin position="386"/>
        <end position="405"/>
    </location>
</feature>
<feature type="transmembrane region" description="Helical" evidence="12">
    <location>
        <begin position="190"/>
        <end position="211"/>
    </location>
</feature>
<dbReference type="InterPro" id="IPR053952">
    <property type="entry name" value="K_trans_C"/>
</dbReference>
<keyword evidence="5 12" id="KW-0633">Potassium transport</keyword>
<comment type="function">
    <text evidence="12">Transport of potassium into the cell. Likely operates as a K(+):H(+) symporter.</text>
</comment>
<feature type="transmembrane region" description="Helical" evidence="12">
    <location>
        <begin position="417"/>
        <end position="439"/>
    </location>
</feature>
<feature type="region of interest" description="Disordered" evidence="13">
    <location>
        <begin position="1"/>
        <end position="20"/>
    </location>
</feature>
<keyword evidence="8 12" id="KW-0630">Potassium</keyword>
<gene>
    <name evidence="12" type="primary">kup</name>
    <name evidence="16" type="ORF">Thpro_021848</name>
</gene>
<evidence type="ECO:0000256" key="4">
    <source>
        <dbReference type="ARBA" id="ARBA00022475"/>
    </source>
</evidence>
<comment type="caution">
    <text evidence="16">The sequence shown here is derived from an EMBL/GenBank/DDBJ whole genome shotgun (WGS) entry which is preliminary data.</text>
</comment>
<keyword evidence="7 12" id="KW-0769">Symport</keyword>
<organism evidence="16 17">
    <name type="scientific">Acidihalobacter prosperus</name>
    <dbReference type="NCBI Taxonomy" id="160660"/>
    <lineage>
        <taxon>Bacteria</taxon>
        <taxon>Pseudomonadati</taxon>
        <taxon>Pseudomonadota</taxon>
        <taxon>Gammaproteobacteria</taxon>
        <taxon>Chromatiales</taxon>
        <taxon>Ectothiorhodospiraceae</taxon>
        <taxon>Acidihalobacter</taxon>
    </lineage>
</organism>
<feature type="transmembrane region" description="Helical" evidence="12">
    <location>
        <begin position="121"/>
        <end position="141"/>
    </location>
</feature>
<dbReference type="PANTHER" id="PTHR30540">
    <property type="entry name" value="OSMOTIC STRESS POTASSIUM TRANSPORTER"/>
    <property type="match status" value="1"/>
</dbReference>
<feature type="transmembrane region" description="Helical" evidence="12">
    <location>
        <begin position="267"/>
        <end position="289"/>
    </location>
</feature>
<evidence type="ECO:0000256" key="7">
    <source>
        <dbReference type="ARBA" id="ARBA00022847"/>
    </source>
</evidence>
<evidence type="ECO:0000256" key="9">
    <source>
        <dbReference type="ARBA" id="ARBA00022989"/>
    </source>
</evidence>
<feature type="transmembrane region" description="Helical" evidence="12">
    <location>
        <begin position="71"/>
        <end position="91"/>
    </location>
</feature>
<evidence type="ECO:0000256" key="11">
    <source>
        <dbReference type="ARBA" id="ARBA00023136"/>
    </source>
</evidence>
<dbReference type="InterPro" id="IPR023051">
    <property type="entry name" value="Kup"/>
</dbReference>
<dbReference type="Proteomes" id="UP000029273">
    <property type="component" value="Unassembled WGS sequence"/>
</dbReference>
<evidence type="ECO:0000256" key="10">
    <source>
        <dbReference type="ARBA" id="ARBA00023065"/>
    </source>
</evidence>
<keyword evidence="4 12" id="KW-1003">Cell membrane</keyword>
<dbReference type="EMBL" id="JQSG02000003">
    <property type="protein sequence ID" value="OBS09520.1"/>
    <property type="molecule type" value="Genomic_DNA"/>
</dbReference>
<dbReference type="GO" id="GO:0015079">
    <property type="term" value="F:potassium ion transmembrane transporter activity"/>
    <property type="evidence" value="ECO:0007669"/>
    <property type="project" value="UniProtKB-UniRule"/>
</dbReference>
<evidence type="ECO:0000256" key="13">
    <source>
        <dbReference type="SAM" id="MobiDB-lite"/>
    </source>
</evidence>
<feature type="transmembrane region" description="Helical" evidence="12">
    <location>
        <begin position="231"/>
        <end position="255"/>
    </location>
</feature>
<dbReference type="Pfam" id="PF22776">
    <property type="entry name" value="K_trans_C"/>
    <property type="match status" value="1"/>
</dbReference>
<proteinExistence type="inferred from homology"/>
<feature type="transmembrane region" description="Helical" evidence="12">
    <location>
        <begin position="30"/>
        <end position="51"/>
    </location>
</feature>
<dbReference type="GO" id="GO:0015293">
    <property type="term" value="F:symporter activity"/>
    <property type="evidence" value="ECO:0007669"/>
    <property type="project" value="UniProtKB-UniRule"/>
</dbReference>
<evidence type="ECO:0000259" key="14">
    <source>
        <dbReference type="Pfam" id="PF02705"/>
    </source>
</evidence>
<feature type="domain" description="K+ potassium transporter integral membrane" evidence="14">
    <location>
        <begin position="34"/>
        <end position="485"/>
    </location>
</feature>
<keyword evidence="17" id="KW-1185">Reference proteome</keyword>